<evidence type="ECO:0000256" key="1">
    <source>
        <dbReference type="SAM" id="MobiDB-lite"/>
    </source>
</evidence>
<reference evidence="2" key="1">
    <citation type="journal article" date="2015" name="Nature">
        <title>Complex archaea that bridge the gap between prokaryotes and eukaryotes.</title>
        <authorList>
            <person name="Spang A."/>
            <person name="Saw J.H."/>
            <person name="Jorgensen S.L."/>
            <person name="Zaremba-Niedzwiedzka K."/>
            <person name="Martijn J."/>
            <person name="Lind A.E."/>
            <person name="van Eijk R."/>
            <person name="Schleper C."/>
            <person name="Guy L."/>
            <person name="Ettema T.J."/>
        </authorList>
    </citation>
    <scope>NUCLEOTIDE SEQUENCE</scope>
</reference>
<name>A0A0F9NS48_9ZZZZ</name>
<proteinExistence type="predicted"/>
<organism evidence="2">
    <name type="scientific">marine sediment metagenome</name>
    <dbReference type="NCBI Taxonomy" id="412755"/>
    <lineage>
        <taxon>unclassified sequences</taxon>
        <taxon>metagenomes</taxon>
        <taxon>ecological metagenomes</taxon>
    </lineage>
</organism>
<dbReference type="EMBL" id="LAZR01007613">
    <property type="protein sequence ID" value="KKM84122.1"/>
    <property type="molecule type" value="Genomic_DNA"/>
</dbReference>
<feature type="region of interest" description="Disordered" evidence="1">
    <location>
        <begin position="1"/>
        <end position="72"/>
    </location>
</feature>
<feature type="compositionally biased region" description="Basic residues" evidence="1">
    <location>
        <begin position="43"/>
        <end position="72"/>
    </location>
</feature>
<dbReference type="AlphaFoldDB" id="A0A0F9NS48"/>
<comment type="caution">
    <text evidence="2">The sequence shown here is derived from an EMBL/GenBank/DDBJ whole genome shotgun (WGS) entry which is preliminary data.</text>
</comment>
<gene>
    <name evidence="2" type="ORF">LCGC14_1302440</name>
</gene>
<sequence length="72" mass="7732">MANEHAPGHGAGTGSADLLGGALSRGMSQTQIDKFFPKLSKEAKKRRAAMKKKRAAKAKANKKKAKKNKAKR</sequence>
<accession>A0A0F9NS48</accession>
<protein>
    <submittedName>
        <fullName evidence="2">Uncharacterized protein</fullName>
    </submittedName>
</protein>
<evidence type="ECO:0000313" key="2">
    <source>
        <dbReference type="EMBL" id="KKM84122.1"/>
    </source>
</evidence>